<sequence>MEMSSSSNTSCLDLALEKWRRMGLSSSTNYLQMDIQLLKTFALYGSNCRRRKHEKYLWEHDHKEGKNNFLLGIEDMVYSFTQDIISAYLTSHNLAPNRNSPYLRFVRRSNFESEIDRFRETIKLFVQESCITWLDDYSLGDDGDGQLTMDFIDSLLRNLDGLLLEKLRCGQAFMYLRETLETLRGKLKFLKSFIGFAILQG</sequence>
<feature type="non-terminal residue" evidence="1">
    <location>
        <position position="201"/>
    </location>
</feature>
<reference evidence="1 2" key="1">
    <citation type="submission" date="2024-11" db="EMBL/GenBank/DDBJ databases">
        <title>A near-complete genome assembly of Cinchona calisaya.</title>
        <authorList>
            <person name="Lian D.C."/>
            <person name="Zhao X.W."/>
            <person name="Wei L."/>
        </authorList>
    </citation>
    <scope>NUCLEOTIDE SEQUENCE [LARGE SCALE GENOMIC DNA]</scope>
    <source>
        <tissue evidence="1">Nenye</tissue>
    </source>
</reference>
<name>A0ABD2Z9R3_9GENT</name>
<comment type="caution">
    <text evidence="1">The sequence shown here is derived from an EMBL/GenBank/DDBJ whole genome shotgun (WGS) entry which is preliminary data.</text>
</comment>
<proteinExistence type="predicted"/>
<evidence type="ECO:0000313" key="1">
    <source>
        <dbReference type="EMBL" id="KAL3515649.1"/>
    </source>
</evidence>
<organism evidence="1 2">
    <name type="scientific">Cinchona calisaya</name>
    <dbReference type="NCBI Taxonomy" id="153742"/>
    <lineage>
        <taxon>Eukaryota</taxon>
        <taxon>Viridiplantae</taxon>
        <taxon>Streptophyta</taxon>
        <taxon>Embryophyta</taxon>
        <taxon>Tracheophyta</taxon>
        <taxon>Spermatophyta</taxon>
        <taxon>Magnoliopsida</taxon>
        <taxon>eudicotyledons</taxon>
        <taxon>Gunneridae</taxon>
        <taxon>Pentapetalae</taxon>
        <taxon>asterids</taxon>
        <taxon>lamiids</taxon>
        <taxon>Gentianales</taxon>
        <taxon>Rubiaceae</taxon>
        <taxon>Cinchonoideae</taxon>
        <taxon>Cinchoneae</taxon>
        <taxon>Cinchona</taxon>
    </lineage>
</organism>
<accession>A0ABD2Z9R3</accession>
<keyword evidence="2" id="KW-1185">Reference proteome</keyword>
<protein>
    <submittedName>
        <fullName evidence="1">Uncharacterized protein</fullName>
    </submittedName>
</protein>
<evidence type="ECO:0000313" key="2">
    <source>
        <dbReference type="Proteomes" id="UP001630127"/>
    </source>
</evidence>
<dbReference type="Proteomes" id="UP001630127">
    <property type="component" value="Unassembled WGS sequence"/>
</dbReference>
<gene>
    <name evidence="1" type="ORF">ACH5RR_022551</name>
</gene>
<dbReference type="EMBL" id="JBJUIK010000010">
    <property type="protein sequence ID" value="KAL3515649.1"/>
    <property type="molecule type" value="Genomic_DNA"/>
</dbReference>
<dbReference type="AlphaFoldDB" id="A0ABD2Z9R3"/>